<organism evidence="10 11">
    <name type="scientific">Alicyclobacillus fodiniaquatilis</name>
    <dbReference type="NCBI Taxonomy" id="1661150"/>
    <lineage>
        <taxon>Bacteria</taxon>
        <taxon>Bacillati</taxon>
        <taxon>Bacillota</taxon>
        <taxon>Bacilli</taxon>
        <taxon>Bacillales</taxon>
        <taxon>Alicyclobacillaceae</taxon>
        <taxon>Alicyclobacillus</taxon>
    </lineage>
</organism>
<comment type="catalytic activity">
    <reaction evidence="1">
        <text>Hydrolysis of terminal non-reducing beta-D-galactose residues in beta-D-galactosides.</text>
        <dbReference type="EC" id="3.2.1.23"/>
    </reaction>
</comment>
<dbReference type="PANTHER" id="PTHR36447">
    <property type="entry name" value="BETA-GALACTOSIDASE GANA"/>
    <property type="match status" value="1"/>
</dbReference>
<accession>A0ABW4JE20</accession>
<dbReference type="RefSeq" id="WP_377941168.1">
    <property type="nucleotide sequence ID" value="NZ_JBHUCX010000012.1"/>
</dbReference>
<dbReference type="EMBL" id="JBHUCX010000012">
    <property type="protein sequence ID" value="MFD1673685.1"/>
    <property type="molecule type" value="Genomic_DNA"/>
</dbReference>
<dbReference type="SUPFAM" id="SSF52317">
    <property type="entry name" value="Class I glutamine amidotransferase-like"/>
    <property type="match status" value="1"/>
</dbReference>
<protein>
    <recommendedName>
        <fullName evidence="3">beta-galactosidase</fullName>
        <ecNumber evidence="3">3.2.1.23</ecNumber>
    </recommendedName>
</protein>
<comment type="similarity">
    <text evidence="2">Belongs to the glycosyl hydrolase 42 family.</text>
</comment>
<dbReference type="InterPro" id="IPR029062">
    <property type="entry name" value="Class_I_gatase-like"/>
</dbReference>
<dbReference type="CDD" id="cd03143">
    <property type="entry name" value="A4_beta-galactosidase_middle_domain"/>
    <property type="match status" value="1"/>
</dbReference>
<feature type="domain" description="Beta-galactosidase trimerisation" evidence="9">
    <location>
        <begin position="388"/>
        <end position="608"/>
    </location>
</feature>
<evidence type="ECO:0000259" key="8">
    <source>
        <dbReference type="Pfam" id="PF02449"/>
    </source>
</evidence>
<dbReference type="InterPro" id="IPR017853">
    <property type="entry name" value="GH"/>
</dbReference>
<evidence type="ECO:0000256" key="7">
    <source>
        <dbReference type="ARBA" id="ARBA00023295"/>
    </source>
</evidence>
<reference evidence="11" key="1">
    <citation type="journal article" date="2019" name="Int. J. Syst. Evol. Microbiol.">
        <title>The Global Catalogue of Microorganisms (GCM) 10K type strain sequencing project: providing services to taxonomists for standard genome sequencing and annotation.</title>
        <authorList>
            <consortium name="The Broad Institute Genomics Platform"/>
            <consortium name="The Broad Institute Genome Sequencing Center for Infectious Disease"/>
            <person name="Wu L."/>
            <person name="Ma J."/>
        </authorList>
    </citation>
    <scope>NUCLEOTIDE SEQUENCE [LARGE SCALE GENOMIC DNA]</scope>
    <source>
        <strain evidence="11">CGMCC 1.12286</strain>
    </source>
</reference>
<comment type="caution">
    <text evidence="10">The sequence shown here is derived from an EMBL/GenBank/DDBJ whole genome shotgun (WGS) entry which is preliminary data.</text>
</comment>
<evidence type="ECO:0000259" key="9">
    <source>
        <dbReference type="Pfam" id="PF08532"/>
    </source>
</evidence>
<dbReference type="InterPro" id="IPR013738">
    <property type="entry name" value="Beta_galactosidase_Trimer"/>
</dbReference>
<dbReference type="Proteomes" id="UP001597079">
    <property type="component" value="Unassembled WGS sequence"/>
</dbReference>
<dbReference type="EC" id="3.2.1.23" evidence="3"/>
<evidence type="ECO:0000256" key="6">
    <source>
        <dbReference type="ARBA" id="ARBA00022833"/>
    </source>
</evidence>
<dbReference type="PANTHER" id="PTHR36447:SF2">
    <property type="entry name" value="BETA-GALACTOSIDASE YESZ"/>
    <property type="match status" value="1"/>
</dbReference>
<dbReference type="InterPro" id="IPR013529">
    <property type="entry name" value="Glyco_hydro_42_N"/>
</dbReference>
<gene>
    <name evidence="10" type="ORF">ACFSB2_03045</name>
</gene>
<dbReference type="InterPro" id="IPR003476">
    <property type="entry name" value="Glyco_hydro_42"/>
</dbReference>
<evidence type="ECO:0000313" key="11">
    <source>
        <dbReference type="Proteomes" id="UP001597079"/>
    </source>
</evidence>
<dbReference type="Pfam" id="PF08532">
    <property type="entry name" value="Glyco_hydro_42M"/>
    <property type="match status" value="1"/>
</dbReference>
<keyword evidence="7" id="KW-0326">Glycosidase</keyword>
<dbReference type="Gene3D" id="3.20.20.80">
    <property type="entry name" value="Glycosidases"/>
    <property type="match status" value="1"/>
</dbReference>
<dbReference type="SUPFAM" id="SSF51445">
    <property type="entry name" value="(Trans)glycosidases"/>
    <property type="match status" value="1"/>
</dbReference>
<dbReference type="Gene3D" id="3.40.50.880">
    <property type="match status" value="1"/>
</dbReference>
<sequence length="697" mass="79330">MIYVGTNYHPHDWSQERWPVDIRLMKESGFNLVRLGHLCWDSFEPIEGNYTFDWFDEVMDLFSEAGIKVVLDIATRPAPTWLHRKHPSINITDRYRNRLNPVSRYMEDVGDPAFQKYAYRFAETLVKRYEGHPALFAFGLCNEIGCGIPTYSDEARQRFIQWLSEKYVSIERLNVAWAAQRWSRRLNRFEDAEFPVSGAVSGAPERMLDMWRFYSDEQLAYLHGLSAIVRKHAPNSREATNHWGENSALGFDYLKEYQNIFDLPGAGFYPGVNPEDTNALFGACFTIRHRIGERDHPIWCLEFQTGSFGAYAPPRGGLRMYAYLALLFGAEAICAWTWRTMLGGEEQYLYGLLDHDGTPSRKLDEFQQFAKEIENLQFVGFPYVGKPDVALAYSFESFKISEGQKPYYQTGYLDQVMQSFLALCEDNVDCNIIDLRDVEKDYKVMIVPGHCIMDEACAGNIREYVEHGGTVIMTAYSAKVDENNRVFDVPMPGRLSDVFGIRANAFERPVFHYSDMNEGGLEKQKMDLRRECPGIQMEDEMLDFPIDYYEILEPTTANVLATFTNLGQKLPAVTNNFYGKGRAVYVAVPATLELIRALLRYFYKELEITPGPDTPHGVIARQIGDTIVYVNTTPSTQMVSTPVSMNETLQGPSQGASLELEPYGVKVLKGRGEHTSLTNSNALLDASIGLDLVNLEV</sequence>
<keyword evidence="5" id="KW-0378">Hydrolase</keyword>
<evidence type="ECO:0000256" key="1">
    <source>
        <dbReference type="ARBA" id="ARBA00001412"/>
    </source>
</evidence>
<evidence type="ECO:0000256" key="5">
    <source>
        <dbReference type="ARBA" id="ARBA00022801"/>
    </source>
</evidence>
<feature type="domain" description="Glycoside hydrolase family 42 N-terminal" evidence="8">
    <location>
        <begin position="8"/>
        <end position="376"/>
    </location>
</feature>
<keyword evidence="6" id="KW-0862">Zinc</keyword>
<keyword evidence="11" id="KW-1185">Reference proteome</keyword>
<name>A0ABW4JE20_9BACL</name>
<evidence type="ECO:0000256" key="3">
    <source>
        <dbReference type="ARBA" id="ARBA00012756"/>
    </source>
</evidence>
<keyword evidence="4" id="KW-0479">Metal-binding</keyword>
<evidence type="ECO:0000256" key="4">
    <source>
        <dbReference type="ARBA" id="ARBA00022723"/>
    </source>
</evidence>
<dbReference type="Pfam" id="PF02449">
    <property type="entry name" value="Glyco_hydro_42"/>
    <property type="match status" value="1"/>
</dbReference>
<evidence type="ECO:0000256" key="2">
    <source>
        <dbReference type="ARBA" id="ARBA00005940"/>
    </source>
</evidence>
<evidence type="ECO:0000313" key="10">
    <source>
        <dbReference type="EMBL" id="MFD1673685.1"/>
    </source>
</evidence>
<proteinExistence type="inferred from homology"/>